<dbReference type="Proteomes" id="UP000462212">
    <property type="component" value="Unassembled WGS sequence"/>
</dbReference>
<keyword evidence="2" id="KW-1185">Reference proteome</keyword>
<evidence type="ECO:0000313" key="1">
    <source>
        <dbReference type="EMBL" id="TVY42209.1"/>
    </source>
</evidence>
<sequence>MASIVHYGPFDDISRSHPTLNFIEKYCKAIDSLNLASIPASAFLSPFAIFHDTKGNVHLTASHIWQLTARQAAPFSQIRHDIVEVRLVGNGDGEGRDVVYCECLAHFRLLGDEDEVLVPSFFCLDRGGGGAWGGHEWEADSGG</sequence>
<organism evidence="1 2">
    <name type="scientific">Lachnellula subtilissima</name>
    <dbReference type="NCBI Taxonomy" id="602034"/>
    <lineage>
        <taxon>Eukaryota</taxon>
        <taxon>Fungi</taxon>
        <taxon>Dikarya</taxon>
        <taxon>Ascomycota</taxon>
        <taxon>Pezizomycotina</taxon>
        <taxon>Leotiomycetes</taxon>
        <taxon>Helotiales</taxon>
        <taxon>Lachnaceae</taxon>
        <taxon>Lachnellula</taxon>
    </lineage>
</organism>
<comment type="caution">
    <text evidence="1">The sequence shown here is derived from an EMBL/GenBank/DDBJ whole genome shotgun (WGS) entry which is preliminary data.</text>
</comment>
<protein>
    <submittedName>
        <fullName evidence="1">Uncharacterized protein</fullName>
    </submittedName>
</protein>
<dbReference type="OrthoDB" id="4971611at2759"/>
<gene>
    <name evidence="1" type="ORF">LSUB1_G002687</name>
</gene>
<reference evidence="1 2" key="1">
    <citation type="submission" date="2018-05" db="EMBL/GenBank/DDBJ databases">
        <title>Genome sequencing and assembly of the regulated plant pathogen Lachnellula willkommii and related sister species for the development of diagnostic species identification markers.</title>
        <authorList>
            <person name="Giroux E."/>
            <person name="Bilodeau G."/>
        </authorList>
    </citation>
    <scope>NUCLEOTIDE SEQUENCE [LARGE SCALE GENOMIC DNA]</scope>
    <source>
        <strain evidence="1 2">CBS 197.66</strain>
    </source>
</reference>
<accession>A0A8H8RUP7</accession>
<name>A0A8H8RUP7_9HELO</name>
<dbReference type="AlphaFoldDB" id="A0A8H8RUP7"/>
<proteinExistence type="predicted"/>
<dbReference type="EMBL" id="QGMJ01000106">
    <property type="protein sequence ID" value="TVY42209.1"/>
    <property type="molecule type" value="Genomic_DNA"/>
</dbReference>
<evidence type="ECO:0000313" key="2">
    <source>
        <dbReference type="Proteomes" id="UP000462212"/>
    </source>
</evidence>